<evidence type="ECO:0000256" key="1">
    <source>
        <dbReference type="SAM" id="MobiDB-lite"/>
    </source>
</evidence>
<dbReference type="HOGENOM" id="CLU_3102088_0_0_10"/>
<reference evidence="2 3" key="1">
    <citation type="submission" date="2012-05" db="EMBL/GenBank/DDBJ databases">
        <authorList>
            <person name="Weinstock G."/>
            <person name="Sodergren E."/>
            <person name="Lobos E.A."/>
            <person name="Fulton L."/>
            <person name="Fulton R."/>
            <person name="Courtney L."/>
            <person name="Fronick C."/>
            <person name="O'Laughlin M."/>
            <person name="Godfrey J."/>
            <person name="Wilson R.M."/>
            <person name="Miner T."/>
            <person name="Farmer C."/>
            <person name="Delehaunty K."/>
            <person name="Cordes M."/>
            <person name="Minx P."/>
            <person name="Tomlinson C."/>
            <person name="Chen J."/>
            <person name="Wollam A."/>
            <person name="Pepin K.H."/>
            <person name="Bhonagiri V."/>
            <person name="Zhang X."/>
            <person name="Suruliraj S."/>
            <person name="Warren W."/>
            <person name="Mitreva M."/>
            <person name="Mardis E.R."/>
            <person name="Wilson R.K."/>
        </authorList>
    </citation>
    <scope>NUCLEOTIDE SEQUENCE [LARGE SCALE GENOMIC DNA]</scope>
    <source>
        <strain evidence="2 3">F0037</strain>
    </source>
</reference>
<feature type="region of interest" description="Disordered" evidence="1">
    <location>
        <begin position="1"/>
        <end position="51"/>
    </location>
</feature>
<comment type="caution">
    <text evidence="2">The sequence shown here is derived from an EMBL/GenBank/DDBJ whole genome shotgun (WGS) entry which is preliminary data.</text>
</comment>
<dbReference type="EMBL" id="AMEQ01000029">
    <property type="protein sequence ID" value="EKY01134.1"/>
    <property type="molecule type" value="Genomic_DNA"/>
</dbReference>
<gene>
    <name evidence="2" type="ORF">HMPREF9134_01040</name>
</gene>
<feature type="compositionally biased region" description="Polar residues" evidence="1">
    <location>
        <begin position="12"/>
        <end position="22"/>
    </location>
</feature>
<dbReference type="AlphaFoldDB" id="L1NC81"/>
<name>L1NC81_9PORP</name>
<sequence length="51" mass="5492">MDLPSDELLSPLGSTRGTSTKALSMHSLPPPRRRANAPDNIPSHALADNRE</sequence>
<dbReference type="PATRIC" id="fig|1127696.3.peg.943"/>
<organism evidence="2 3">
    <name type="scientific">Porphyromonas catoniae F0037</name>
    <dbReference type="NCBI Taxonomy" id="1127696"/>
    <lineage>
        <taxon>Bacteria</taxon>
        <taxon>Pseudomonadati</taxon>
        <taxon>Bacteroidota</taxon>
        <taxon>Bacteroidia</taxon>
        <taxon>Bacteroidales</taxon>
        <taxon>Porphyromonadaceae</taxon>
        <taxon>Porphyromonas</taxon>
    </lineage>
</organism>
<evidence type="ECO:0000313" key="3">
    <source>
        <dbReference type="Proteomes" id="UP000010408"/>
    </source>
</evidence>
<accession>L1NC81</accession>
<proteinExistence type="predicted"/>
<evidence type="ECO:0000313" key="2">
    <source>
        <dbReference type="EMBL" id="EKY01134.1"/>
    </source>
</evidence>
<protein>
    <submittedName>
        <fullName evidence="2">Uncharacterized protein</fullName>
    </submittedName>
</protein>
<dbReference type="Proteomes" id="UP000010408">
    <property type="component" value="Unassembled WGS sequence"/>
</dbReference>